<dbReference type="InterPro" id="IPR035940">
    <property type="entry name" value="CAP_sf"/>
</dbReference>
<evidence type="ECO:0000313" key="5">
    <source>
        <dbReference type="WBParaSite" id="TCONS_00005052.p1"/>
    </source>
</evidence>
<dbReference type="Pfam" id="PF00188">
    <property type="entry name" value="CAP"/>
    <property type="match status" value="1"/>
</dbReference>
<reference evidence="4" key="1">
    <citation type="submission" date="2015-08" db="UniProtKB">
        <authorList>
            <consortium name="WormBaseParasite"/>
        </authorList>
    </citation>
    <scope>IDENTIFICATION</scope>
</reference>
<evidence type="ECO:0000313" key="3">
    <source>
        <dbReference type="Proteomes" id="UP000035681"/>
    </source>
</evidence>
<evidence type="ECO:0000259" key="1">
    <source>
        <dbReference type="Pfam" id="PF00188"/>
    </source>
</evidence>
<dbReference type="WBParaSite" id="SSTP_0001018100.1">
    <property type="protein sequence ID" value="SSTP_0001018100.1"/>
    <property type="gene ID" value="SSTP_0001018100"/>
</dbReference>
<organism evidence="4">
    <name type="scientific">Strongyloides stercoralis</name>
    <name type="common">Threadworm</name>
    <dbReference type="NCBI Taxonomy" id="6248"/>
    <lineage>
        <taxon>Eukaryota</taxon>
        <taxon>Metazoa</taxon>
        <taxon>Ecdysozoa</taxon>
        <taxon>Nematoda</taxon>
        <taxon>Chromadorea</taxon>
        <taxon>Rhabditida</taxon>
        <taxon>Tylenchina</taxon>
        <taxon>Panagrolaimomorpha</taxon>
        <taxon>Strongyloidoidea</taxon>
        <taxon>Strongyloididae</taxon>
        <taxon>Strongyloides</taxon>
    </lineage>
</organism>
<dbReference type="InterPro" id="IPR055805">
    <property type="entry name" value="DUF7381"/>
</dbReference>
<dbReference type="Pfam" id="PF24100">
    <property type="entry name" value="DUF7381"/>
    <property type="match status" value="1"/>
</dbReference>
<dbReference type="Proteomes" id="UP000035681">
    <property type="component" value="Unplaced"/>
</dbReference>
<keyword evidence="3" id="KW-1185">Reference proteome</keyword>
<sequence length="323" mass="37610">MLLLLKFSLILFIFVNLTYQVKLVGYYINLIGYLPRYEYKGILHPTVRDMIKTILKERKIKNFEKFLIFPIGFKKKDFIIKNDDVICESVTPYLNHRAGKQFYEIKDKGNGNHMPKFLCDGKKFVNFESALNFLIKTSCYITVSSSNIRPKVDGKPPVPPKEACVMLPSGKKHLKRNELSYKVWYKFWNGCDESCYCENNFSESKLRYTNEINAYRSLFNSPPVRLDHSLNNLAQRRALELTQNRRSSIKFDSRYKELDGYSNAMYAKFYLKILFDDALTAKTKQLIFESKDIAPLMHRKTQAIGIGITNKGSTVFIVIICSR</sequence>
<protein>
    <submittedName>
        <fullName evidence="4 5">SCP domain-containing protein</fullName>
    </submittedName>
</protein>
<dbReference type="WBParaSite" id="TCONS_00005052.p1">
    <property type="protein sequence ID" value="TCONS_00005052.p1"/>
    <property type="gene ID" value="XLOC_003388"/>
</dbReference>
<evidence type="ECO:0000259" key="2">
    <source>
        <dbReference type="Pfam" id="PF24100"/>
    </source>
</evidence>
<name>A0A0K0EL37_STRER</name>
<dbReference type="InterPro" id="IPR014044">
    <property type="entry name" value="CAP_dom"/>
</dbReference>
<proteinExistence type="predicted"/>
<feature type="domain" description="DUF7381" evidence="2">
    <location>
        <begin position="18"/>
        <end position="134"/>
    </location>
</feature>
<accession>A0A0K0EL37</accession>
<evidence type="ECO:0000313" key="4">
    <source>
        <dbReference type="WBParaSite" id="SSTP_0001018100.1"/>
    </source>
</evidence>
<feature type="domain" description="SCP" evidence="1">
    <location>
        <begin position="210"/>
        <end position="321"/>
    </location>
</feature>
<dbReference type="SUPFAM" id="SSF55797">
    <property type="entry name" value="PR-1-like"/>
    <property type="match status" value="1"/>
</dbReference>
<dbReference type="AlphaFoldDB" id="A0A0K0EL37"/>